<keyword evidence="3" id="KW-1185">Reference proteome</keyword>
<protein>
    <submittedName>
        <fullName evidence="2">Uncharacterized protein</fullName>
    </submittedName>
</protein>
<dbReference type="AlphaFoldDB" id="A0A564XXX0"/>
<name>A0A564XXX0_HYMDI</name>
<dbReference type="EMBL" id="CABIJS010000022">
    <property type="protein sequence ID" value="VUZ39736.1"/>
    <property type="molecule type" value="Genomic_DNA"/>
</dbReference>
<feature type="compositionally biased region" description="Basic and acidic residues" evidence="1">
    <location>
        <begin position="149"/>
        <end position="170"/>
    </location>
</feature>
<proteinExistence type="predicted"/>
<sequence length="206" mass="23465">MVGKRLMTYIDDSWKINNGFFEFIPEDGMYVDLTQPGLLSQGQITHIFWRRGFASLLSTTGTNKESLIRAYVKYVQPLPCRDEQSSPLISSQKLSNRHQIRCCQSTDTSNHRSHLKLSSNTTKERKNRDLDNLVVINNPKWPTSGVTPVEEKKVSKVESKTKESNKRPVPDSEPTSSSSQLPLKRPKINRNFDGLEELLGKNKFLA</sequence>
<feature type="compositionally biased region" description="Basic and acidic residues" evidence="1">
    <location>
        <begin position="122"/>
        <end position="131"/>
    </location>
</feature>
<evidence type="ECO:0000313" key="3">
    <source>
        <dbReference type="Proteomes" id="UP000321570"/>
    </source>
</evidence>
<dbReference type="Proteomes" id="UP000321570">
    <property type="component" value="Unassembled WGS sequence"/>
</dbReference>
<reference evidence="2 3" key="1">
    <citation type="submission" date="2019-07" db="EMBL/GenBank/DDBJ databases">
        <authorList>
            <person name="Jastrzebski P J."/>
            <person name="Paukszto L."/>
            <person name="Jastrzebski P J."/>
        </authorList>
    </citation>
    <scope>NUCLEOTIDE SEQUENCE [LARGE SCALE GENOMIC DNA]</scope>
    <source>
        <strain evidence="2 3">WMS-il1</strain>
    </source>
</reference>
<evidence type="ECO:0000313" key="2">
    <source>
        <dbReference type="EMBL" id="VUZ39736.1"/>
    </source>
</evidence>
<accession>A0A564XXX0</accession>
<evidence type="ECO:0000256" key="1">
    <source>
        <dbReference type="SAM" id="MobiDB-lite"/>
    </source>
</evidence>
<organism evidence="2 3">
    <name type="scientific">Hymenolepis diminuta</name>
    <name type="common">Rat tapeworm</name>
    <dbReference type="NCBI Taxonomy" id="6216"/>
    <lineage>
        <taxon>Eukaryota</taxon>
        <taxon>Metazoa</taxon>
        <taxon>Spiralia</taxon>
        <taxon>Lophotrochozoa</taxon>
        <taxon>Platyhelminthes</taxon>
        <taxon>Cestoda</taxon>
        <taxon>Eucestoda</taxon>
        <taxon>Cyclophyllidea</taxon>
        <taxon>Hymenolepididae</taxon>
        <taxon>Hymenolepis</taxon>
    </lineage>
</organism>
<feature type="region of interest" description="Disordered" evidence="1">
    <location>
        <begin position="105"/>
        <end position="188"/>
    </location>
</feature>
<gene>
    <name evidence="2" type="ORF">WMSIL1_LOCUS941</name>
</gene>